<name>A0A0F9ALI5_9ZZZZ</name>
<dbReference type="InterPro" id="IPR050377">
    <property type="entry name" value="Radical_SAM_PqqE_MftC-like"/>
</dbReference>
<evidence type="ECO:0000256" key="4">
    <source>
        <dbReference type="ARBA" id="ARBA00023014"/>
    </source>
</evidence>
<dbReference type="SFLD" id="SFLDS00029">
    <property type="entry name" value="Radical_SAM"/>
    <property type="match status" value="1"/>
</dbReference>
<dbReference type="EMBL" id="LAZR01056960">
    <property type="protein sequence ID" value="KKK73061.1"/>
    <property type="molecule type" value="Genomic_DNA"/>
</dbReference>
<gene>
    <name evidence="6" type="ORF">LCGC14_2897620</name>
</gene>
<keyword evidence="2" id="KW-0479">Metal-binding</keyword>
<dbReference type="InterPro" id="IPR013785">
    <property type="entry name" value="Aldolase_TIM"/>
</dbReference>
<proteinExistence type="predicted"/>
<dbReference type="GO" id="GO:0046872">
    <property type="term" value="F:metal ion binding"/>
    <property type="evidence" value="ECO:0007669"/>
    <property type="project" value="UniProtKB-KW"/>
</dbReference>
<evidence type="ECO:0000256" key="2">
    <source>
        <dbReference type="ARBA" id="ARBA00022723"/>
    </source>
</evidence>
<dbReference type="PANTHER" id="PTHR11228">
    <property type="entry name" value="RADICAL SAM DOMAIN PROTEIN"/>
    <property type="match status" value="1"/>
</dbReference>
<comment type="caution">
    <text evidence="6">The sequence shown here is derived from an EMBL/GenBank/DDBJ whole genome shotgun (WGS) entry which is preliminary data.</text>
</comment>
<evidence type="ECO:0000259" key="5">
    <source>
        <dbReference type="PROSITE" id="PS51918"/>
    </source>
</evidence>
<keyword evidence="1" id="KW-0949">S-adenosyl-L-methionine</keyword>
<evidence type="ECO:0000256" key="3">
    <source>
        <dbReference type="ARBA" id="ARBA00023004"/>
    </source>
</evidence>
<dbReference type="Pfam" id="PF04055">
    <property type="entry name" value="Radical_SAM"/>
    <property type="match status" value="1"/>
</dbReference>
<keyword evidence="4" id="KW-0411">Iron-sulfur</keyword>
<dbReference type="PROSITE" id="PS51918">
    <property type="entry name" value="RADICAL_SAM"/>
    <property type="match status" value="1"/>
</dbReference>
<protein>
    <recommendedName>
        <fullName evidence="5">Radical SAM core domain-containing protein</fullName>
    </recommendedName>
</protein>
<dbReference type="PANTHER" id="PTHR11228:SF35">
    <property type="entry name" value="MOLYBDENUM COFACTOR BIOSYNTHESIS PROTEIN A-RELATED"/>
    <property type="match status" value="1"/>
</dbReference>
<feature type="non-terminal residue" evidence="6">
    <location>
        <position position="222"/>
    </location>
</feature>
<keyword evidence="3" id="KW-0408">Iron</keyword>
<dbReference type="InterPro" id="IPR007197">
    <property type="entry name" value="rSAM"/>
</dbReference>
<dbReference type="SUPFAM" id="SSF102114">
    <property type="entry name" value="Radical SAM enzymes"/>
    <property type="match status" value="1"/>
</dbReference>
<dbReference type="GO" id="GO:0051536">
    <property type="term" value="F:iron-sulfur cluster binding"/>
    <property type="evidence" value="ECO:0007669"/>
    <property type="project" value="UniProtKB-KW"/>
</dbReference>
<dbReference type="SMART" id="SM00729">
    <property type="entry name" value="Elp3"/>
    <property type="match status" value="1"/>
</dbReference>
<dbReference type="InterPro" id="IPR006638">
    <property type="entry name" value="Elp3/MiaA/NifB-like_rSAM"/>
</dbReference>
<dbReference type="CDD" id="cd01335">
    <property type="entry name" value="Radical_SAM"/>
    <property type="match status" value="1"/>
</dbReference>
<accession>A0A0F9ALI5</accession>
<dbReference type="AlphaFoldDB" id="A0A0F9ALI5"/>
<dbReference type="InterPro" id="IPR058240">
    <property type="entry name" value="rSAM_sf"/>
</dbReference>
<reference evidence="6" key="1">
    <citation type="journal article" date="2015" name="Nature">
        <title>Complex archaea that bridge the gap between prokaryotes and eukaryotes.</title>
        <authorList>
            <person name="Spang A."/>
            <person name="Saw J.H."/>
            <person name="Jorgensen S.L."/>
            <person name="Zaremba-Niedzwiedzka K."/>
            <person name="Martijn J."/>
            <person name="Lind A.E."/>
            <person name="van Eijk R."/>
            <person name="Schleper C."/>
            <person name="Guy L."/>
            <person name="Ettema T.J."/>
        </authorList>
    </citation>
    <scope>NUCLEOTIDE SEQUENCE</scope>
</reference>
<organism evidence="6">
    <name type="scientific">marine sediment metagenome</name>
    <dbReference type="NCBI Taxonomy" id="412755"/>
    <lineage>
        <taxon>unclassified sequences</taxon>
        <taxon>metagenomes</taxon>
        <taxon>ecological metagenomes</taxon>
    </lineage>
</organism>
<evidence type="ECO:0000313" key="6">
    <source>
        <dbReference type="EMBL" id="KKK73061.1"/>
    </source>
</evidence>
<evidence type="ECO:0000256" key="1">
    <source>
        <dbReference type="ARBA" id="ARBA00022691"/>
    </source>
</evidence>
<dbReference type="Gene3D" id="3.20.20.70">
    <property type="entry name" value="Aldolase class I"/>
    <property type="match status" value="1"/>
</dbReference>
<dbReference type="GO" id="GO:0003824">
    <property type="term" value="F:catalytic activity"/>
    <property type="evidence" value="ECO:0007669"/>
    <property type="project" value="InterPro"/>
</dbReference>
<sequence length="222" mass="25706">MNSEKELLIEICRSCYLDCKFCSSNADENSLQLLKFEQINSILEYSKKLRISKVELSGGEPFTHPDFLKICKSITNHQIKLEIYTSGNLKKKGELIPIPINTLKELNNCKLDSIRFNLQSHNKEVHNLLTNSESFDNTLTSLKRSIKLGLNTEVHIIPLKQNYLELHQTINFLKSLGVNKIKFLRFVAHGRGLPNKDLLELSYPEYNDLVKNFIKYKRNYST</sequence>
<feature type="domain" description="Radical SAM core" evidence="5">
    <location>
        <begin position="1"/>
        <end position="219"/>
    </location>
</feature>
<dbReference type="SFLD" id="SFLDG01067">
    <property type="entry name" value="SPASM/twitch_domain_containing"/>
    <property type="match status" value="1"/>
</dbReference>